<feature type="region of interest" description="Disordered" evidence="12">
    <location>
        <begin position="1"/>
        <end position="37"/>
    </location>
</feature>
<keyword evidence="4" id="KW-0812">Transmembrane</keyword>
<evidence type="ECO:0000256" key="10">
    <source>
        <dbReference type="ARBA" id="ARBA00023136"/>
    </source>
</evidence>
<evidence type="ECO:0000313" key="13">
    <source>
        <dbReference type="EMBL" id="KAG7531252.1"/>
    </source>
</evidence>
<dbReference type="PANTHER" id="PTHR12504">
    <property type="entry name" value="MITOCHONDRIAL IMPORT RECEPTOR SUBUNIT TOM22"/>
    <property type="match status" value="1"/>
</dbReference>
<organism evidence="13 14">
    <name type="scientific">Filobasidium floriforme</name>
    <dbReference type="NCBI Taxonomy" id="5210"/>
    <lineage>
        <taxon>Eukaryota</taxon>
        <taxon>Fungi</taxon>
        <taxon>Dikarya</taxon>
        <taxon>Basidiomycota</taxon>
        <taxon>Agaricomycotina</taxon>
        <taxon>Tremellomycetes</taxon>
        <taxon>Filobasidiales</taxon>
        <taxon>Filobasidiaceae</taxon>
        <taxon>Filobasidium</taxon>
    </lineage>
</organism>
<evidence type="ECO:0000256" key="12">
    <source>
        <dbReference type="SAM" id="MobiDB-lite"/>
    </source>
</evidence>
<name>A0A8K0JIU0_9TREE</name>
<evidence type="ECO:0000256" key="11">
    <source>
        <dbReference type="ARBA" id="ARBA00023170"/>
    </source>
</evidence>
<proteinExistence type="inferred from homology"/>
<keyword evidence="5" id="KW-1000">Mitochondrion outer membrane</keyword>
<evidence type="ECO:0000256" key="6">
    <source>
        <dbReference type="ARBA" id="ARBA00022927"/>
    </source>
</evidence>
<keyword evidence="3" id="KW-0813">Transport</keyword>
<dbReference type="GO" id="GO:0005741">
    <property type="term" value="C:mitochondrial outer membrane"/>
    <property type="evidence" value="ECO:0007669"/>
    <property type="project" value="UniProtKB-SubCell"/>
</dbReference>
<sequence length="142" mass="15349">MVAVEEVRDSSLPQEHESDYETDSDVLSVSDVSDDDDIANETYTDRLIALKDIVPPSTRLEAVRKWQQATSWVSTGSQWAGNAVWIITTSALLVGLPLALAIEDEARIVGQEKELQMQQSGQQSLLGAPQAGQPSGVVPPGF</sequence>
<dbReference type="InterPro" id="IPR005683">
    <property type="entry name" value="Tom22"/>
</dbReference>
<keyword evidence="11" id="KW-0675">Receptor</keyword>
<keyword evidence="6" id="KW-0653">Protein transport</keyword>
<dbReference type="AlphaFoldDB" id="A0A8K0JIU0"/>
<accession>A0A8K0JIU0</accession>
<dbReference type="Pfam" id="PF04281">
    <property type="entry name" value="Tom22"/>
    <property type="match status" value="1"/>
</dbReference>
<dbReference type="OrthoDB" id="10016939at2759"/>
<evidence type="ECO:0000256" key="9">
    <source>
        <dbReference type="ARBA" id="ARBA00023128"/>
    </source>
</evidence>
<gene>
    <name evidence="13" type="ORF">FFLO_04494</name>
</gene>
<keyword evidence="7" id="KW-1133">Transmembrane helix</keyword>
<evidence type="ECO:0008006" key="15">
    <source>
        <dbReference type="Google" id="ProtNLM"/>
    </source>
</evidence>
<evidence type="ECO:0000256" key="3">
    <source>
        <dbReference type="ARBA" id="ARBA00022448"/>
    </source>
</evidence>
<feature type="compositionally biased region" description="Basic and acidic residues" evidence="12">
    <location>
        <begin position="1"/>
        <end position="19"/>
    </location>
</feature>
<comment type="similarity">
    <text evidence="2">Belongs to the Tom22 family.</text>
</comment>
<dbReference type="EMBL" id="JABELV010000096">
    <property type="protein sequence ID" value="KAG7531252.1"/>
    <property type="molecule type" value="Genomic_DNA"/>
</dbReference>
<dbReference type="Proteomes" id="UP000812966">
    <property type="component" value="Unassembled WGS sequence"/>
</dbReference>
<evidence type="ECO:0000256" key="4">
    <source>
        <dbReference type="ARBA" id="ARBA00022692"/>
    </source>
</evidence>
<feature type="region of interest" description="Disordered" evidence="12">
    <location>
        <begin position="119"/>
        <end position="142"/>
    </location>
</feature>
<keyword evidence="10" id="KW-0472">Membrane</keyword>
<keyword evidence="9" id="KW-0496">Mitochondrion</keyword>
<evidence type="ECO:0000256" key="7">
    <source>
        <dbReference type="ARBA" id="ARBA00022989"/>
    </source>
</evidence>
<dbReference type="PANTHER" id="PTHR12504:SF0">
    <property type="entry name" value="MITOCHONDRIAL IMPORT RECEPTOR SUBUNIT TOM22 HOMOLOG"/>
    <property type="match status" value="1"/>
</dbReference>
<keyword evidence="14" id="KW-1185">Reference proteome</keyword>
<evidence type="ECO:0000256" key="5">
    <source>
        <dbReference type="ARBA" id="ARBA00022787"/>
    </source>
</evidence>
<dbReference type="GO" id="GO:0006886">
    <property type="term" value="P:intracellular protein transport"/>
    <property type="evidence" value="ECO:0007669"/>
    <property type="project" value="InterPro"/>
</dbReference>
<protein>
    <recommendedName>
        <fullName evidence="15">Mitochondrial import receptor subunit tom22</fullName>
    </recommendedName>
</protein>
<evidence type="ECO:0000256" key="2">
    <source>
        <dbReference type="ARBA" id="ARBA00009874"/>
    </source>
</evidence>
<evidence type="ECO:0000256" key="1">
    <source>
        <dbReference type="ARBA" id="ARBA00004572"/>
    </source>
</evidence>
<comment type="subcellular location">
    <subcellularLocation>
        <location evidence="1">Mitochondrion outer membrane</location>
        <topology evidence="1">Single-pass membrane protein</topology>
    </subcellularLocation>
</comment>
<evidence type="ECO:0000313" key="14">
    <source>
        <dbReference type="Proteomes" id="UP000812966"/>
    </source>
</evidence>
<evidence type="ECO:0000256" key="8">
    <source>
        <dbReference type="ARBA" id="ARBA00023010"/>
    </source>
</evidence>
<keyword evidence="8" id="KW-0811">Translocation</keyword>
<comment type="caution">
    <text evidence="13">The sequence shown here is derived from an EMBL/GenBank/DDBJ whole genome shotgun (WGS) entry which is preliminary data.</text>
</comment>
<reference evidence="13" key="1">
    <citation type="submission" date="2020-04" db="EMBL/GenBank/DDBJ databases">
        <title>Analysis of mating type loci in Filobasidium floriforme.</title>
        <authorList>
            <person name="Nowrousian M."/>
        </authorList>
    </citation>
    <scope>NUCLEOTIDE SEQUENCE</scope>
    <source>
        <strain evidence="13">CBS 6242</strain>
    </source>
</reference>
<dbReference type="CDD" id="cd22884">
    <property type="entry name" value="TOM22"/>
    <property type="match status" value="1"/>
</dbReference>